<reference evidence="2 3" key="1">
    <citation type="journal article" date="2015" name="Antonie Van Leeuwenhoek">
        <title>A phylogenomic and molecular marker based taxonomic framework for the order Xanthomonadales: proposal to transfer the families Algiphilaceae and Solimonadaceae to the order Nevskiales ord. nov. and to create a new family within the order Xanthomonadales, the family Rhodanobacteraceae fam. nov., containing the genus Rhodanobacter and its closest relatives.</title>
        <authorList>
            <person name="Naushad S."/>
            <person name="Adeolu M."/>
            <person name="Wong S."/>
            <person name="Sohail M."/>
            <person name="Schellhorn H.E."/>
            <person name="Gupta R.S."/>
        </authorList>
    </citation>
    <scope>NUCLEOTIDE SEQUENCE [LARGE SCALE GENOMIC DNA]</scope>
    <source>
        <strain evidence="2 3">DSM 16301</strain>
    </source>
</reference>
<protein>
    <submittedName>
        <fullName evidence="2">DNA-binding protein</fullName>
    </submittedName>
</protein>
<accession>A0A0G9H9N1</accession>
<dbReference type="InterPro" id="IPR010093">
    <property type="entry name" value="SinI_DNA-bd"/>
</dbReference>
<gene>
    <name evidence="2" type="ORF">Y882_07565</name>
</gene>
<keyword evidence="2" id="KW-0238">DNA-binding</keyword>
<proteinExistence type="predicted"/>
<feature type="domain" description="Helix-turn-helix" evidence="1">
    <location>
        <begin position="84"/>
        <end position="132"/>
    </location>
</feature>
<dbReference type="PATRIC" id="fig|1440762.4.peg.903"/>
<evidence type="ECO:0000259" key="1">
    <source>
        <dbReference type="Pfam" id="PF12728"/>
    </source>
</evidence>
<dbReference type="NCBIfam" id="TIGR01764">
    <property type="entry name" value="excise"/>
    <property type="match status" value="1"/>
</dbReference>
<dbReference type="EMBL" id="JPLA01000019">
    <property type="protein sequence ID" value="KLD64407.1"/>
    <property type="molecule type" value="Genomic_DNA"/>
</dbReference>
<dbReference type="OrthoDB" id="26212at2"/>
<comment type="caution">
    <text evidence="2">The sequence shown here is derived from an EMBL/GenBank/DDBJ whole genome shotgun (WGS) entry which is preliminary data.</text>
</comment>
<dbReference type="RefSeq" id="WP_046971264.1">
    <property type="nucleotide sequence ID" value="NZ_JPLA01000019.1"/>
</dbReference>
<sequence>MAALRNTLPPSPPAPPTAHEAELALSSSRLLAACLGQGDSARLRVHDGNDVIEVPIVALRMLVDILANMAEGRAVGIMPLHAELTTQQAADLLNVSRPFLVALIDAGDIACHMVGTHRRIYARDVMAYKAKRDAEGKVAMEALAAQAQDLGLGY</sequence>
<name>A0A0G9H9N1_9GAMM</name>
<evidence type="ECO:0000313" key="3">
    <source>
        <dbReference type="Proteomes" id="UP000035481"/>
    </source>
</evidence>
<dbReference type="AlphaFoldDB" id="A0A0G9H9N1"/>
<dbReference type="GO" id="GO:0003677">
    <property type="term" value="F:DNA binding"/>
    <property type="evidence" value="ECO:0007669"/>
    <property type="project" value="UniProtKB-KW"/>
</dbReference>
<dbReference type="Proteomes" id="UP000035481">
    <property type="component" value="Unassembled WGS sequence"/>
</dbReference>
<dbReference type="Pfam" id="PF12728">
    <property type="entry name" value="HTH_17"/>
    <property type="match status" value="1"/>
</dbReference>
<evidence type="ECO:0000313" key="2">
    <source>
        <dbReference type="EMBL" id="KLD64407.1"/>
    </source>
</evidence>
<dbReference type="InterPro" id="IPR041657">
    <property type="entry name" value="HTH_17"/>
</dbReference>
<dbReference type="STRING" id="1440762.Y882_07565"/>
<organism evidence="2 3">
    <name type="scientific">Dyella japonica DSM 16301</name>
    <dbReference type="NCBI Taxonomy" id="1440762"/>
    <lineage>
        <taxon>Bacteria</taxon>
        <taxon>Pseudomonadati</taxon>
        <taxon>Pseudomonadota</taxon>
        <taxon>Gammaproteobacteria</taxon>
        <taxon>Lysobacterales</taxon>
        <taxon>Rhodanobacteraceae</taxon>
        <taxon>Dyella</taxon>
    </lineage>
</organism>